<protein>
    <submittedName>
        <fullName evidence="2">Uncharacterized protein</fullName>
    </submittedName>
</protein>
<proteinExistence type="predicted"/>
<sequence>MDLFSLNPASVALSRPSNSCDLPPPLLYCEPPSGRLLACLQLEVLAFVLLTIHGPPLFSALAPPKAPLVAPSPWHEDSVLFLYSTGRFHCWRRPTPDDNHLLLAYFLMQTAAYLSFATHLSLFSS</sequence>
<organism evidence="2 3">
    <name type="scientific">Adiantum capillus-veneris</name>
    <name type="common">Maidenhair fern</name>
    <dbReference type="NCBI Taxonomy" id="13818"/>
    <lineage>
        <taxon>Eukaryota</taxon>
        <taxon>Viridiplantae</taxon>
        <taxon>Streptophyta</taxon>
        <taxon>Embryophyta</taxon>
        <taxon>Tracheophyta</taxon>
        <taxon>Polypodiopsida</taxon>
        <taxon>Polypodiidae</taxon>
        <taxon>Polypodiales</taxon>
        <taxon>Pteridineae</taxon>
        <taxon>Pteridaceae</taxon>
        <taxon>Vittarioideae</taxon>
        <taxon>Adiantum</taxon>
    </lineage>
</organism>
<gene>
    <name evidence="2" type="ORF">GOP47_0010828</name>
</gene>
<evidence type="ECO:0000256" key="1">
    <source>
        <dbReference type="SAM" id="Phobius"/>
    </source>
</evidence>
<feature type="transmembrane region" description="Helical" evidence="1">
    <location>
        <begin position="102"/>
        <end position="123"/>
    </location>
</feature>
<comment type="caution">
    <text evidence="2">The sequence shown here is derived from an EMBL/GenBank/DDBJ whole genome shotgun (WGS) entry which is preliminary data.</text>
</comment>
<evidence type="ECO:0000313" key="3">
    <source>
        <dbReference type="Proteomes" id="UP000886520"/>
    </source>
</evidence>
<keyword evidence="3" id="KW-1185">Reference proteome</keyword>
<accession>A0A9D4UW29</accession>
<keyword evidence="1" id="KW-1133">Transmembrane helix</keyword>
<evidence type="ECO:0000313" key="2">
    <source>
        <dbReference type="EMBL" id="KAI5074867.1"/>
    </source>
</evidence>
<name>A0A9D4UW29_ADICA</name>
<dbReference type="AlphaFoldDB" id="A0A9D4UW29"/>
<dbReference type="EMBL" id="JABFUD020000010">
    <property type="protein sequence ID" value="KAI5074867.1"/>
    <property type="molecule type" value="Genomic_DNA"/>
</dbReference>
<reference evidence="2" key="1">
    <citation type="submission" date="2021-01" db="EMBL/GenBank/DDBJ databases">
        <title>Adiantum capillus-veneris genome.</title>
        <authorList>
            <person name="Fang Y."/>
            <person name="Liao Q."/>
        </authorList>
    </citation>
    <scope>NUCLEOTIDE SEQUENCE</scope>
    <source>
        <strain evidence="2">H3</strain>
        <tissue evidence="2">Leaf</tissue>
    </source>
</reference>
<keyword evidence="1" id="KW-0812">Transmembrane</keyword>
<keyword evidence="1" id="KW-0472">Membrane</keyword>
<dbReference type="Proteomes" id="UP000886520">
    <property type="component" value="Chromosome 10"/>
</dbReference>